<dbReference type="KEGG" id="trg:TRUGW13939_06692"/>
<proteinExistence type="predicted"/>
<evidence type="ECO:0008006" key="3">
    <source>
        <dbReference type="Google" id="ProtNLM"/>
    </source>
</evidence>
<dbReference type="GeneID" id="55994187"/>
<protein>
    <recommendedName>
        <fullName evidence="3">Tubby C-terminal-like domain-containing protein</fullName>
    </recommendedName>
</protein>
<reference evidence="2" key="1">
    <citation type="submission" date="2020-06" db="EMBL/GenBank/DDBJ databases">
        <title>A chromosome-scale genome assembly of Talaromyces rugulosus W13939.</title>
        <authorList>
            <person name="Wang B."/>
            <person name="Guo L."/>
            <person name="Ye K."/>
            <person name="Wang L."/>
        </authorList>
    </citation>
    <scope>NUCLEOTIDE SEQUENCE [LARGE SCALE GENOMIC DNA]</scope>
    <source>
        <strain evidence="2">W13939</strain>
    </source>
</reference>
<name>A0A7H8R0J6_TALRU</name>
<sequence length="188" mass="21220">MSKPAQTINIIYSSKSLNLVDCHTLEPLYKVKVDRHAPQVEMRRLQNTQSATDDTLLENNLPWANRVCTATFKLTSLQVRLSIHEHEDVPFTRDQIFSTKYTFASPFFESAILTWKADGALSGNYMLTDDAKGTVLARFRNRLFSVTEVGTLEITENFEANFKDEIVISALAMLAMVQSLQLGVMVIV</sequence>
<dbReference type="RefSeq" id="XP_035345734.1">
    <property type="nucleotide sequence ID" value="XM_035489841.1"/>
</dbReference>
<dbReference type="OrthoDB" id="4725912at2759"/>
<accession>A0A7H8R0J6</accession>
<keyword evidence="2" id="KW-1185">Reference proteome</keyword>
<gene>
    <name evidence="1" type="ORF">TRUGW13939_06692</name>
</gene>
<organism evidence="1 2">
    <name type="scientific">Talaromyces rugulosus</name>
    <name type="common">Penicillium rugulosum</name>
    <dbReference type="NCBI Taxonomy" id="121627"/>
    <lineage>
        <taxon>Eukaryota</taxon>
        <taxon>Fungi</taxon>
        <taxon>Dikarya</taxon>
        <taxon>Ascomycota</taxon>
        <taxon>Pezizomycotina</taxon>
        <taxon>Eurotiomycetes</taxon>
        <taxon>Eurotiomycetidae</taxon>
        <taxon>Eurotiales</taxon>
        <taxon>Trichocomaceae</taxon>
        <taxon>Talaromyces</taxon>
        <taxon>Talaromyces sect. Islandici</taxon>
    </lineage>
</organism>
<dbReference type="AlphaFoldDB" id="A0A7H8R0J6"/>
<dbReference type="Proteomes" id="UP000509510">
    <property type="component" value="Chromosome III"/>
</dbReference>
<dbReference type="EMBL" id="CP055900">
    <property type="protein sequence ID" value="QKX59556.1"/>
    <property type="molecule type" value="Genomic_DNA"/>
</dbReference>
<evidence type="ECO:0000313" key="1">
    <source>
        <dbReference type="EMBL" id="QKX59556.1"/>
    </source>
</evidence>
<evidence type="ECO:0000313" key="2">
    <source>
        <dbReference type="Proteomes" id="UP000509510"/>
    </source>
</evidence>